<dbReference type="InterPro" id="IPR005517">
    <property type="entry name" value="Transl_elong_EFG/EF2_IV"/>
</dbReference>
<dbReference type="Proteomes" id="UP000019373">
    <property type="component" value="Unassembled WGS sequence"/>
</dbReference>
<accession>U1GHZ5</accession>
<dbReference type="CDD" id="cd04096">
    <property type="entry name" value="eEF2_snRNP_like_C"/>
    <property type="match status" value="1"/>
</dbReference>
<dbReference type="PANTHER" id="PTHR42908">
    <property type="entry name" value="TRANSLATION ELONGATION FACTOR-RELATED"/>
    <property type="match status" value="1"/>
</dbReference>
<dbReference type="GO" id="GO:0005525">
    <property type="term" value="F:GTP binding"/>
    <property type="evidence" value="ECO:0007669"/>
    <property type="project" value="UniProtKB-KW"/>
</dbReference>
<dbReference type="Pfam" id="PF25118">
    <property type="entry name" value="EFL1"/>
    <property type="match status" value="1"/>
</dbReference>
<dbReference type="Pfam" id="PF00009">
    <property type="entry name" value="GTP_EFTU"/>
    <property type="match status" value="1"/>
</dbReference>
<feature type="region of interest" description="Disordered" evidence="12">
    <location>
        <begin position="83"/>
        <end position="103"/>
    </location>
</feature>
<dbReference type="FunFam" id="3.90.1430.10:FF:000002">
    <property type="entry name" value="Elongation factor like GTPase 1"/>
    <property type="match status" value="1"/>
</dbReference>
<dbReference type="PANTHER" id="PTHR42908:SF3">
    <property type="entry name" value="ELONGATION FACTOR-LIKE GTPASE 1"/>
    <property type="match status" value="1"/>
</dbReference>
<dbReference type="InterPro" id="IPR014721">
    <property type="entry name" value="Ribsml_uS5_D2-typ_fold_subgr"/>
</dbReference>
<organism evidence="14 15">
    <name type="scientific">Endocarpon pusillum (strain Z07020 / HMAS-L-300199)</name>
    <name type="common">Lichen-forming fungus</name>
    <dbReference type="NCBI Taxonomy" id="1263415"/>
    <lineage>
        <taxon>Eukaryota</taxon>
        <taxon>Fungi</taxon>
        <taxon>Dikarya</taxon>
        <taxon>Ascomycota</taxon>
        <taxon>Pezizomycotina</taxon>
        <taxon>Eurotiomycetes</taxon>
        <taxon>Chaetothyriomycetidae</taxon>
        <taxon>Verrucariales</taxon>
        <taxon>Verrucariaceae</taxon>
        <taxon>Endocarpon</taxon>
    </lineage>
</organism>
<dbReference type="OrthoDB" id="364892at2759"/>
<evidence type="ECO:0000313" key="14">
    <source>
        <dbReference type="EMBL" id="ERF71728.1"/>
    </source>
</evidence>
<dbReference type="SUPFAM" id="SSF52540">
    <property type="entry name" value="P-loop containing nucleoside triphosphate hydrolases"/>
    <property type="match status" value="1"/>
</dbReference>
<dbReference type="OMA" id="FARCDIQ"/>
<dbReference type="CDD" id="cd01885">
    <property type="entry name" value="EF2"/>
    <property type="match status" value="1"/>
</dbReference>
<sequence>MPTIPPSRLVALQSQHQNIRNICILAHVDHGKTSLTDSLIATNGIISPKMAGKIRYLDSRPDEQTRGITMESSAISLYFGMTRRSDSSPTSNSTKANARQAEGGGVTLESEGDYLINLIDSPGHIDFSSEVSTASRLSDAALILVDAVEGVCSQTVTVLRQVWIEKLKPLLVINKVDRLVTELKMSPAEAYSHLGRVLEGVNAVIGGFFQGERMEEDLLWRERGEEKRQKIRERQDSFISDMEGNKESNVEEGLEQQFQETDDEDLYFAPERNNVIFASAIDGWAFTIRQFADIYEKKLGIKKAILEKVLWGDFYLDPKTKKVLGQKHLKGRALKPIFVQLVLEPIWTVYEATTGGGKGKGDQALLEKVTRSLAITLPPHVARSREPRVILQTVFTAWLPLSTAVLVSVIEYLPSPPDAQAARLPEILEESPGAKAINLSIRDAMINFRTDEQAPVVAYVSKMVAIPESELPTNKRRGAGTTLTADEAREMGRRKRAEIAKAQAEANGENAVATVANGFSTVRIGEEVDEQSGPEQPEDPEHLIGFARLYSGTLSVGDEIYVIPPKFSPAHAHASSELKKVPVKALYLLMGRGLEPLQSVAAGAIFGIEGLEGHILKTGTLCSQSDGAVNLAGVSMPSQPIVRVALEPVNPADLGRMIKGLRLLEQSDPCAVYEQLESGEHVILTAGELHLERCLKDLRERFARCEVQAGEPIVPYRETIVKAEEMEPPKNKDLPRGTVIAVTASKHVSVRLRVRPLPAEVTQFLIKNSASIRRLYSEKKAAEEQNRDSQNEEDKSGSEEPQDDIGMDDTAGTGRGTLSAADFRQQLQAVFAGVKEEIDVWKNAVRNISAFGPKRAGPNVFIDATGNNTCGRFLGDGNSPNAETQRGSDKVAKAKQPTDFSETISYAFQLATQQGPLCREPMQGVAVFLESVTLHNSNHSETNDNNNNHNPPTSENASQTPASDTPRLTGELITSILHSISTGFLDWSPRILLALYTCTIQATPAVLGRVYSVLTRRRGSILSESLLEGTPYFTIVSTLPVAESFGFSDEMRKRSSGLAMPMLVFEGVFEVLDDVDPSWVPRSEVELEDLGEFGDRENVAKRYVDAVRRRKGLRVMGSRGVGRDAEKQRTLKTN</sequence>
<dbReference type="CDD" id="cd16268">
    <property type="entry name" value="EF2_II"/>
    <property type="match status" value="1"/>
</dbReference>
<dbReference type="GO" id="GO:1990904">
    <property type="term" value="C:ribonucleoprotein complex"/>
    <property type="evidence" value="ECO:0007669"/>
    <property type="project" value="TreeGrafter"/>
</dbReference>
<dbReference type="GeneID" id="19240548"/>
<feature type="region of interest" description="Disordered" evidence="12">
    <location>
        <begin position="778"/>
        <end position="816"/>
    </location>
</feature>
<dbReference type="InterPro" id="IPR056752">
    <property type="entry name" value="EFL1"/>
</dbReference>
<evidence type="ECO:0000256" key="8">
    <source>
        <dbReference type="ARBA" id="ARBA00024731"/>
    </source>
</evidence>
<dbReference type="Gene3D" id="3.90.1430.10">
    <property type="entry name" value="Yeast translation eEF2 (G' domain)"/>
    <property type="match status" value="1"/>
</dbReference>
<dbReference type="Gene3D" id="3.40.50.300">
    <property type="entry name" value="P-loop containing nucleotide triphosphate hydrolases"/>
    <property type="match status" value="1"/>
</dbReference>
<reference evidence="15" key="1">
    <citation type="journal article" date="2014" name="BMC Genomics">
        <title>Genome characteristics reveal the impact of lichenization on lichen-forming fungus Endocarpon pusillum Hedwig (Verrucariales, Ascomycota).</title>
        <authorList>
            <person name="Wang Y.-Y."/>
            <person name="Liu B."/>
            <person name="Zhang X.-Y."/>
            <person name="Zhou Q.-M."/>
            <person name="Zhang T."/>
            <person name="Li H."/>
            <person name="Yu Y.-F."/>
            <person name="Zhang X.-L."/>
            <person name="Hao X.-Y."/>
            <person name="Wang M."/>
            <person name="Wang L."/>
            <person name="Wei J.-C."/>
        </authorList>
    </citation>
    <scope>NUCLEOTIDE SEQUENCE [LARGE SCALE GENOMIC DNA]</scope>
    <source>
        <strain evidence="15">Z07020 / HMAS-L-300199</strain>
    </source>
</reference>
<keyword evidence="4" id="KW-0690">Ribosome biogenesis</keyword>
<evidence type="ECO:0000256" key="10">
    <source>
        <dbReference type="ARBA" id="ARBA00068031"/>
    </source>
</evidence>
<evidence type="ECO:0000259" key="13">
    <source>
        <dbReference type="PROSITE" id="PS51722"/>
    </source>
</evidence>
<dbReference type="InterPro" id="IPR009000">
    <property type="entry name" value="Transl_B-barrel_sf"/>
</dbReference>
<feature type="compositionally biased region" description="Polar residues" evidence="12">
    <location>
        <begin position="87"/>
        <end position="97"/>
    </location>
</feature>
<dbReference type="InterPro" id="IPR000795">
    <property type="entry name" value="T_Tr_GTP-bd_dom"/>
</dbReference>
<dbReference type="SUPFAM" id="SSF54211">
    <property type="entry name" value="Ribosomal protein S5 domain 2-like"/>
    <property type="match status" value="1"/>
</dbReference>
<feature type="compositionally biased region" description="Low complexity" evidence="12">
    <location>
        <begin position="937"/>
        <end position="956"/>
    </location>
</feature>
<dbReference type="InterPro" id="IPR005225">
    <property type="entry name" value="Small_GTP-bd"/>
</dbReference>
<dbReference type="NCBIfam" id="TIGR00231">
    <property type="entry name" value="small_GTP"/>
    <property type="match status" value="1"/>
</dbReference>
<evidence type="ECO:0000256" key="2">
    <source>
        <dbReference type="ARBA" id="ARBA00017891"/>
    </source>
</evidence>
<dbReference type="Gene3D" id="3.30.70.240">
    <property type="match status" value="1"/>
</dbReference>
<evidence type="ECO:0000256" key="5">
    <source>
        <dbReference type="ARBA" id="ARBA00022741"/>
    </source>
</evidence>
<evidence type="ECO:0000256" key="4">
    <source>
        <dbReference type="ARBA" id="ARBA00022517"/>
    </source>
</evidence>
<dbReference type="FunFam" id="3.40.50.300:FF:000746">
    <property type="entry name" value="Ribosome assembly protein 1"/>
    <property type="match status" value="1"/>
</dbReference>
<gene>
    <name evidence="14" type="ORF">EPUS_05600</name>
</gene>
<dbReference type="PRINTS" id="PR00315">
    <property type="entry name" value="ELONGATNFCT"/>
</dbReference>
<comment type="catalytic activity">
    <reaction evidence="9">
        <text>GTP + H2O = GDP + phosphate + H(+)</text>
        <dbReference type="Rhea" id="RHEA:19669"/>
        <dbReference type="ChEBI" id="CHEBI:15377"/>
        <dbReference type="ChEBI" id="CHEBI:15378"/>
        <dbReference type="ChEBI" id="CHEBI:37565"/>
        <dbReference type="ChEBI" id="CHEBI:43474"/>
        <dbReference type="ChEBI" id="CHEBI:58189"/>
    </reaction>
</comment>
<dbReference type="SUPFAM" id="SSF50447">
    <property type="entry name" value="Translation proteins"/>
    <property type="match status" value="1"/>
</dbReference>
<evidence type="ECO:0000313" key="15">
    <source>
        <dbReference type="Proteomes" id="UP000019373"/>
    </source>
</evidence>
<dbReference type="GO" id="GO:0042256">
    <property type="term" value="P:cytosolic ribosome assembly"/>
    <property type="evidence" value="ECO:0007669"/>
    <property type="project" value="TreeGrafter"/>
</dbReference>
<dbReference type="InterPro" id="IPR000640">
    <property type="entry name" value="EFG_V-like"/>
</dbReference>
<dbReference type="Pfam" id="PF03764">
    <property type="entry name" value="EFG_IV"/>
    <property type="match status" value="1"/>
</dbReference>
<dbReference type="SUPFAM" id="SSF54980">
    <property type="entry name" value="EF-G C-terminal domain-like"/>
    <property type="match status" value="2"/>
</dbReference>
<feature type="domain" description="Tr-type G" evidence="13">
    <location>
        <begin position="17"/>
        <end position="307"/>
    </location>
</feature>
<dbReference type="InterPro" id="IPR041095">
    <property type="entry name" value="EFG_II"/>
</dbReference>
<dbReference type="Gene3D" id="3.30.70.870">
    <property type="entry name" value="Elongation Factor G (Translational Gtpase), domain 3"/>
    <property type="match status" value="1"/>
</dbReference>
<evidence type="ECO:0000256" key="3">
    <source>
        <dbReference type="ARBA" id="ARBA00022490"/>
    </source>
</evidence>
<dbReference type="InterPro" id="IPR035647">
    <property type="entry name" value="EFG_III/V"/>
</dbReference>
<dbReference type="Pfam" id="PF00679">
    <property type="entry name" value="EFG_C"/>
    <property type="match status" value="1"/>
</dbReference>
<dbReference type="GO" id="GO:0003924">
    <property type="term" value="F:GTPase activity"/>
    <property type="evidence" value="ECO:0007669"/>
    <property type="project" value="InterPro"/>
</dbReference>
<dbReference type="GO" id="GO:0005829">
    <property type="term" value="C:cytosol"/>
    <property type="evidence" value="ECO:0007669"/>
    <property type="project" value="TreeGrafter"/>
</dbReference>
<dbReference type="HOGENOM" id="CLU_002794_3_1_1"/>
<keyword evidence="3" id="KW-0963">Cytoplasm</keyword>
<dbReference type="Gene3D" id="3.30.230.10">
    <property type="match status" value="1"/>
</dbReference>
<dbReference type="eggNOG" id="KOG0467">
    <property type="taxonomic scope" value="Eukaryota"/>
</dbReference>
<dbReference type="AlphaFoldDB" id="U1GHZ5"/>
<dbReference type="Gene3D" id="2.40.30.10">
    <property type="entry name" value="Translation factors"/>
    <property type="match status" value="1"/>
</dbReference>
<evidence type="ECO:0000256" key="1">
    <source>
        <dbReference type="ARBA" id="ARBA00004496"/>
    </source>
</evidence>
<dbReference type="GO" id="GO:0043022">
    <property type="term" value="F:ribosome binding"/>
    <property type="evidence" value="ECO:0007669"/>
    <property type="project" value="TreeGrafter"/>
</dbReference>
<name>U1GHZ5_ENDPU</name>
<dbReference type="FunFam" id="3.30.70.870:FF:000002">
    <property type="entry name" value="Translation elongation factor 2"/>
    <property type="match status" value="1"/>
</dbReference>
<dbReference type="RefSeq" id="XP_007802650.1">
    <property type="nucleotide sequence ID" value="XM_007804459.1"/>
</dbReference>
<keyword evidence="7" id="KW-0342">GTP-binding</keyword>
<dbReference type="PROSITE" id="PS51722">
    <property type="entry name" value="G_TR_2"/>
    <property type="match status" value="1"/>
</dbReference>
<keyword evidence="5" id="KW-0547">Nucleotide-binding</keyword>
<evidence type="ECO:0000256" key="11">
    <source>
        <dbReference type="ARBA" id="ARBA00081809"/>
    </source>
</evidence>
<protein>
    <recommendedName>
        <fullName evidence="2">Elongation factor 2</fullName>
    </recommendedName>
    <alternativeName>
        <fullName evidence="11">Elongation factor-like 1</fullName>
    </alternativeName>
    <alternativeName>
        <fullName evidence="10">Ribosome assembly protein 1</fullName>
    </alternativeName>
</protein>
<dbReference type="InterPro" id="IPR020568">
    <property type="entry name" value="Ribosomal_Su5_D2-typ_SF"/>
</dbReference>
<dbReference type="Pfam" id="PF14492">
    <property type="entry name" value="EFG_III"/>
    <property type="match status" value="1"/>
</dbReference>
<evidence type="ECO:0000256" key="9">
    <source>
        <dbReference type="ARBA" id="ARBA00048548"/>
    </source>
</evidence>
<feature type="region of interest" description="Disordered" evidence="12">
    <location>
        <begin position="937"/>
        <end position="966"/>
    </location>
</feature>
<dbReference type="CDD" id="cd01681">
    <property type="entry name" value="aeEF2_snRNP_like_IV"/>
    <property type="match status" value="1"/>
</dbReference>
<feature type="compositionally biased region" description="Basic and acidic residues" evidence="12">
    <location>
        <begin position="778"/>
        <end position="798"/>
    </location>
</feature>
<keyword evidence="6" id="KW-0378">Hydrolase</keyword>
<keyword evidence="15" id="KW-1185">Reference proteome</keyword>
<evidence type="ECO:0000256" key="6">
    <source>
        <dbReference type="ARBA" id="ARBA00022801"/>
    </source>
</evidence>
<comment type="subcellular location">
    <subcellularLocation>
        <location evidence="1">Cytoplasm</location>
    </subcellularLocation>
</comment>
<dbReference type="EMBL" id="KE721194">
    <property type="protein sequence ID" value="ERF71728.1"/>
    <property type="molecule type" value="Genomic_DNA"/>
</dbReference>
<dbReference type="SMART" id="SM00838">
    <property type="entry name" value="EFG_C"/>
    <property type="match status" value="1"/>
</dbReference>
<dbReference type="InterPro" id="IPR027417">
    <property type="entry name" value="P-loop_NTPase"/>
</dbReference>
<dbReference type="FunFam" id="3.30.70.240:FF:000006">
    <property type="entry name" value="Elongation factor like GTPase 1"/>
    <property type="match status" value="1"/>
</dbReference>
<evidence type="ECO:0000256" key="7">
    <source>
        <dbReference type="ARBA" id="ARBA00023134"/>
    </source>
</evidence>
<evidence type="ECO:0000256" key="12">
    <source>
        <dbReference type="SAM" id="MobiDB-lite"/>
    </source>
</evidence>
<comment type="function">
    <text evidence="8">Catalyzes the GTP-dependent ribosomal translocation step during translation elongation. During this step, the ribosome changes from the pre-translocational (PRE) to the post-translocational (POST) state as the newly formed A-site-bound peptidyl-tRNA and P-site-bound deacylated tRNA move to the P and E sites, respectively. Catalyzes the coordinated movement of the two tRNA molecules, the mRNA and conformational changes in the ribosome.</text>
</comment>
<proteinExistence type="predicted"/>
<dbReference type="CDD" id="cd16261">
    <property type="entry name" value="EF2_snRNP_III"/>
    <property type="match status" value="1"/>
</dbReference>